<comment type="caution">
    <text evidence="1">The sequence shown here is derived from an EMBL/GenBank/DDBJ whole genome shotgun (WGS) entry which is preliminary data.</text>
</comment>
<dbReference type="EMBL" id="UYJE01009066">
    <property type="protein sequence ID" value="VDI69746.1"/>
    <property type="molecule type" value="Genomic_DNA"/>
</dbReference>
<gene>
    <name evidence="1" type="ORF">MGAL_10B077894</name>
</gene>
<organism evidence="1 2">
    <name type="scientific">Mytilus galloprovincialis</name>
    <name type="common">Mediterranean mussel</name>
    <dbReference type="NCBI Taxonomy" id="29158"/>
    <lineage>
        <taxon>Eukaryota</taxon>
        <taxon>Metazoa</taxon>
        <taxon>Spiralia</taxon>
        <taxon>Lophotrochozoa</taxon>
        <taxon>Mollusca</taxon>
        <taxon>Bivalvia</taxon>
        <taxon>Autobranchia</taxon>
        <taxon>Pteriomorphia</taxon>
        <taxon>Mytilida</taxon>
        <taxon>Mytiloidea</taxon>
        <taxon>Mytilidae</taxon>
        <taxon>Mytilinae</taxon>
        <taxon>Mytilus</taxon>
    </lineage>
</organism>
<evidence type="ECO:0000313" key="2">
    <source>
        <dbReference type="Proteomes" id="UP000596742"/>
    </source>
</evidence>
<protein>
    <submittedName>
        <fullName evidence="1">Uncharacterized protein</fullName>
    </submittedName>
</protein>
<dbReference type="OrthoDB" id="6139141at2759"/>
<dbReference type="Proteomes" id="UP000596742">
    <property type="component" value="Unassembled WGS sequence"/>
</dbReference>
<evidence type="ECO:0000313" key="1">
    <source>
        <dbReference type="EMBL" id="VDI69746.1"/>
    </source>
</evidence>
<accession>A0A8B6GUR3</accession>
<name>A0A8B6GUR3_MYTGA</name>
<proteinExistence type="predicted"/>
<sequence>MTTKPRWDTADEKGKRYLVQKEVRQIEEENRNIKAQRMSFPAGIAATSLRPNMVLWSQGTRHTILLELTVPWEERMDKAHEWKMTKYQQLVEDWEQRVWRTWCFAIEVGCRDFSGHTVW</sequence>
<reference evidence="1" key="1">
    <citation type="submission" date="2018-11" db="EMBL/GenBank/DDBJ databases">
        <authorList>
            <person name="Alioto T."/>
            <person name="Alioto T."/>
        </authorList>
    </citation>
    <scope>NUCLEOTIDE SEQUENCE</scope>
</reference>
<dbReference type="AlphaFoldDB" id="A0A8B6GUR3"/>
<keyword evidence="2" id="KW-1185">Reference proteome</keyword>